<dbReference type="InterPro" id="IPR009061">
    <property type="entry name" value="DNA-bd_dom_put_sf"/>
</dbReference>
<evidence type="ECO:0000313" key="2">
    <source>
        <dbReference type="EMBL" id="GAA6194978.1"/>
    </source>
</evidence>
<dbReference type="EMBL" id="BAABWU010000001">
    <property type="protein sequence ID" value="GAA6194978.1"/>
    <property type="molecule type" value="Genomic_DNA"/>
</dbReference>
<evidence type="ECO:0000313" key="3">
    <source>
        <dbReference type="Proteomes" id="UP001441944"/>
    </source>
</evidence>
<keyword evidence="3" id="KW-1185">Reference proteome</keyword>
<sequence length="176" mass="19561">MELFQKYPLSRVSEYTGVPKETLQNWLKRGVVVGHNQDTGGGSQGRHRSFSFYTVMQFAMTKALLDAGMGSVARAAECAAQFAHVGGGGDVFDLPERMPAFPFHQKNGETLFAVGAERCTEELWSISGPRDTYGNLRYHVGKSFILINASEVFQLVCNRMGKHSYEILDEVYPDEA</sequence>
<dbReference type="Gene3D" id="1.10.1660.10">
    <property type="match status" value="1"/>
</dbReference>
<accession>A0ABQ0AGK1</accession>
<dbReference type="RefSeq" id="WP_353396689.1">
    <property type="nucleotide sequence ID" value="NZ_BAABWU010000001.1"/>
</dbReference>
<comment type="caution">
    <text evidence="2">The sequence shown here is derived from an EMBL/GenBank/DDBJ whole genome shotgun (WGS) entry which is preliminary data.</text>
</comment>
<dbReference type="SUPFAM" id="SSF46955">
    <property type="entry name" value="Putative DNA-binding domain"/>
    <property type="match status" value="1"/>
</dbReference>
<feature type="domain" description="HTH merR-type" evidence="1">
    <location>
        <begin position="7"/>
        <end position="69"/>
    </location>
</feature>
<proteinExistence type="predicted"/>
<reference evidence="2 3" key="1">
    <citation type="submission" date="2024-04" db="EMBL/GenBank/DDBJ databases">
        <title>Draft genome sequence of Pseudophaeobacter arcticus NBRC 116598.</title>
        <authorList>
            <person name="Miyakawa T."/>
            <person name="Kusuya Y."/>
            <person name="Miura T."/>
        </authorList>
    </citation>
    <scope>NUCLEOTIDE SEQUENCE [LARGE SCALE GENOMIC DNA]</scope>
    <source>
        <strain evidence="2 3">SU-CL00105</strain>
    </source>
</reference>
<dbReference type="Proteomes" id="UP001441944">
    <property type="component" value="Unassembled WGS sequence"/>
</dbReference>
<gene>
    <name evidence="2" type="ORF">NBRC116598_04220</name>
</gene>
<dbReference type="Pfam" id="PF13411">
    <property type="entry name" value="MerR_1"/>
    <property type="match status" value="1"/>
</dbReference>
<protein>
    <recommendedName>
        <fullName evidence="1">HTH merR-type domain-containing protein</fullName>
    </recommendedName>
</protein>
<organism evidence="2 3">
    <name type="scientific">Pseudophaeobacter arcticus</name>
    <dbReference type="NCBI Taxonomy" id="385492"/>
    <lineage>
        <taxon>Bacteria</taxon>
        <taxon>Pseudomonadati</taxon>
        <taxon>Pseudomonadota</taxon>
        <taxon>Alphaproteobacteria</taxon>
        <taxon>Rhodobacterales</taxon>
        <taxon>Paracoccaceae</taxon>
        <taxon>Pseudophaeobacter</taxon>
    </lineage>
</organism>
<name>A0ABQ0AGK1_9RHOB</name>
<dbReference type="InterPro" id="IPR000551">
    <property type="entry name" value="MerR-type_HTH_dom"/>
</dbReference>
<evidence type="ECO:0000259" key="1">
    <source>
        <dbReference type="Pfam" id="PF13411"/>
    </source>
</evidence>